<evidence type="ECO:0000259" key="1">
    <source>
        <dbReference type="Pfam" id="PF00561"/>
    </source>
</evidence>
<name>A0A7W3MU74_9ACTN</name>
<organism evidence="2 3">
    <name type="scientific">Thermomonospora cellulosilytica</name>
    <dbReference type="NCBI Taxonomy" id="1411118"/>
    <lineage>
        <taxon>Bacteria</taxon>
        <taxon>Bacillati</taxon>
        <taxon>Actinomycetota</taxon>
        <taxon>Actinomycetes</taxon>
        <taxon>Streptosporangiales</taxon>
        <taxon>Thermomonosporaceae</taxon>
        <taxon>Thermomonospora</taxon>
    </lineage>
</organism>
<dbReference type="InterPro" id="IPR000073">
    <property type="entry name" value="AB_hydrolase_1"/>
</dbReference>
<comment type="caution">
    <text evidence="2">The sequence shown here is derived from an EMBL/GenBank/DDBJ whole genome shotgun (WGS) entry which is preliminary data.</text>
</comment>
<dbReference type="InterPro" id="IPR029058">
    <property type="entry name" value="AB_hydrolase_fold"/>
</dbReference>
<evidence type="ECO:0000313" key="2">
    <source>
        <dbReference type="EMBL" id="MBA9001938.1"/>
    </source>
</evidence>
<protein>
    <submittedName>
        <fullName evidence="2">Pimeloyl-ACP methyl ester carboxylesterase</fullName>
    </submittedName>
</protein>
<reference evidence="2 3" key="1">
    <citation type="submission" date="2020-08" db="EMBL/GenBank/DDBJ databases">
        <title>Sequencing the genomes of 1000 actinobacteria strains.</title>
        <authorList>
            <person name="Klenk H.-P."/>
        </authorList>
    </citation>
    <scope>NUCLEOTIDE SEQUENCE [LARGE SCALE GENOMIC DNA]</scope>
    <source>
        <strain evidence="2 3">DSM 45823</strain>
    </source>
</reference>
<accession>A0A7W3MU74</accession>
<sequence>MKTYEHTVNGIRTVVREHGDSRDGEAVVFVHGNPGSGADWEGLLVRAGRHTRAVAWDAPGFGRADKPRDFPQNVDGHARFLGAMLDDLGVRKAHLCLHDFGGPWGLEWAVRHPERLAGLVLMDTGVLLGYRWHILARVWRTPVLGEAFMATATRRAFHLLVGKRGNPRGLPRSFVDRMFDDFDAATRRAVLRLYRSFDDPAGWSAAVSPALRALDVPVLAVWGARDPYIGAAQALIQRATFPDAEILVLPDSGHWPFIDNPDKVAEATTAFWSEHITS</sequence>
<dbReference type="SUPFAM" id="SSF53474">
    <property type="entry name" value="alpha/beta-Hydrolases"/>
    <property type="match status" value="1"/>
</dbReference>
<dbReference type="Pfam" id="PF00561">
    <property type="entry name" value="Abhydrolase_1"/>
    <property type="match status" value="1"/>
</dbReference>
<dbReference type="Gene3D" id="3.40.50.1820">
    <property type="entry name" value="alpha/beta hydrolase"/>
    <property type="match status" value="1"/>
</dbReference>
<dbReference type="RefSeq" id="WP_182704110.1">
    <property type="nucleotide sequence ID" value="NZ_JACJII010000001.1"/>
</dbReference>
<dbReference type="EMBL" id="JACJII010000001">
    <property type="protein sequence ID" value="MBA9001938.1"/>
    <property type="molecule type" value="Genomic_DNA"/>
</dbReference>
<dbReference type="PRINTS" id="PR00111">
    <property type="entry name" value="ABHYDROLASE"/>
</dbReference>
<proteinExistence type="predicted"/>
<keyword evidence="3" id="KW-1185">Reference proteome</keyword>
<dbReference type="GO" id="GO:0003824">
    <property type="term" value="F:catalytic activity"/>
    <property type="evidence" value="ECO:0007669"/>
    <property type="project" value="UniProtKB-ARBA"/>
</dbReference>
<evidence type="ECO:0000313" key="3">
    <source>
        <dbReference type="Proteomes" id="UP000539313"/>
    </source>
</evidence>
<gene>
    <name evidence="2" type="ORF">HNR21_000820</name>
</gene>
<feature type="domain" description="AB hydrolase-1" evidence="1">
    <location>
        <begin position="26"/>
        <end position="261"/>
    </location>
</feature>
<dbReference type="Proteomes" id="UP000539313">
    <property type="component" value="Unassembled WGS sequence"/>
</dbReference>
<dbReference type="PANTHER" id="PTHR43194">
    <property type="entry name" value="HYDROLASE ALPHA/BETA FOLD FAMILY"/>
    <property type="match status" value="1"/>
</dbReference>
<dbReference type="AlphaFoldDB" id="A0A7W3MU74"/>
<dbReference type="PANTHER" id="PTHR43194:SF2">
    <property type="entry name" value="PEROXISOMAL MEMBRANE PROTEIN LPX1"/>
    <property type="match status" value="1"/>
</dbReference>
<dbReference type="InterPro" id="IPR050228">
    <property type="entry name" value="Carboxylesterase_BioH"/>
</dbReference>